<accession>A0A8R1UEZ0</accession>
<keyword evidence="2" id="KW-1185">Reference proteome</keyword>
<reference evidence="2" key="1">
    <citation type="journal article" date="2008" name="Nat. Genet.">
        <title>The Pristionchus pacificus genome provides a unique perspective on nematode lifestyle and parasitism.</title>
        <authorList>
            <person name="Dieterich C."/>
            <person name="Clifton S.W."/>
            <person name="Schuster L.N."/>
            <person name="Chinwalla A."/>
            <person name="Delehaunty K."/>
            <person name="Dinkelacker I."/>
            <person name="Fulton L."/>
            <person name="Fulton R."/>
            <person name="Godfrey J."/>
            <person name="Minx P."/>
            <person name="Mitreva M."/>
            <person name="Roeseler W."/>
            <person name="Tian H."/>
            <person name="Witte H."/>
            <person name="Yang S.P."/>
            <person name="Wilson R.K."/>
            <person name="Sommer R.J."/>
        </authorList>
    </citation>
    <scope>NUCLEOTIDE SEQUENCE [LARGE SCALE GENOMIC DNA]</scope>
    <source>
        <strain evidence="2">PS312</strain>
    </source>
</reference>
<dbReference type="EnsemblMetazoa" id="PPA24502.1">
    <property type="protein sequence ID" value="PPA24502.1"/>
    <property type="gene ID" value="WBGene00114056"/>
</dbReference>
<evidence type="ECO:0000313" key="2">
    <source>
        <dbReference type="Proteomes" id="UP000005239"/>
    </source>
</evidence>
<dbReference type="AlphaFoldDB" id="A0A2A6CG68"/>
<evidence type="ECO:0000313" key="1">
    <source>
        <dbReference type="EnsemblMetazoa" id="PPA24502.1"/>
    </source>
</evidence>
<protein>
    <submittedName>
        <fullName evidence="1">Uncharacterized protein</fullName>
    </submittedName>
</protein>
<dbReference type="Proteomes" id="UP000005239">
    <property type="component" value="Unassembled WGS sequence"/>
</dbReference>
<reference evidence="1" key="2">
    <citation type="submission" date="2022-06" db="UniProtKB">
        <authorList>
            <consortium name="EnsemblMetazoa"/>
        </authorList>
    </citation>
    <scope>IDENTIFICATION</scope>
    <source>
        <strain evidence="1">PS312</strain>
    </source>
</reference>
<accession>A0A2A6CG68</accession>
<sequence>MELLTSLGQEGIILIAFLISVFLFGVPIFLFIYCMHRRDQNRLERRWERESRHREGSARYEELGGFVRKPHFPAPLKTMNLTDAVMDEDYNKCECADSTVTILAILILHVTTLMCVLLVVRKIYSSEPIAINIPEMNYEDYPMDVYFEERHH</sequence>
<gene>
    <name evidence="1" type="primary">WBGene00114056</name>
</gene>
<proteinExistence type="predicted"/>
<organism evidence="1 2">
    <name type="scientific">Pristionchus pacificus</name>
    <name type="common">Parasitic nematode worm</name>
    <dbReference type="NCBI Taxonomy" id="54126"/>
    <lineage>
        <taxon>Eukaryota</taxon>
        <taxon>Metazoa</taxon>
        <taxon>Ecdysozoa</taxon>
        <taxon>Nematoda</taxon>
        <taxon>Chromadorea</taxon>
        <taxon>Rhabditida</taxon>
        <taxon>Rhabditina</taxon>
        <taxon>Diplogasteromorpha</taxon>
        <taxon>Diplogasteroidea</taxon>
        <taxon>Neodiplogasteridae</taxon>
        <taxon>Pristionchus</taxon>
    </lineage>
</organism>
<name>A0A2A6CG68_PRIPA</name>